<keyword evidence="4 10" id="KW-1003">Cell membrane</keyword>
<evidence type="ECO:0000313" key="12">
    <source>
        <dbReference type="Proteomes" id="UP001208656"/>
    </source>
</evidence>
<evidence type="ECO:0000256" key="10">
    <source>
        <dbReference type="HAMAP-Rule" id="MF_00115"/>
    </source>
</evidence>
<evidence type="ECO:0000256" key="3">
    <source>
        <dbReference type="ARBA" id="ARBA00022448"/>
    </source>
</evidence>
<comment type="function">
    <text evidence="10">Channel that opens in response to stretch forces in the membrane lipid bilayer. May participate in the regulation of osmotic pressure changes within the cell.</text>
</comment>
<evidence type="ECO:0000256" key="9">
    <source>
        <dbReference type="ARBA" id="ARBA00023303"/>
    </source>
</evidence>
<protein>
    <recommendedName>
        <fullName evidence="10">Large-conductance mechanosensitive channel</fullName>
    </recommendedName>
</protein>
<name>A0ABT2WJ22_9BACI</name>
<keyword evidence="5 10" id="KW-0812">Transmembrane</keyword>
<evidence type="ECO:0000256" key="1">
    <source>
        <dbReference type="ARBA" id="ARBA00004651"/>
    </source>
</evidence>
<dbReference type="NCBIfam" id="TIGR00220">
    <property type="entry name" value="mscL"/>
    <property type="match status" value="1"/>
</dbReference>
<dbReference type="InterPro" id="IPR036019">
    <property type="entry name" value="MscL_channel"/>
</dbReference>
<dbReference type="SUPFAM" id="SSF81330">
    <property type="entry name" value="Gated mechanosensitive channel"/>
    <property type="match status" value="1"/>
</dbReference>
<dbReference type="PANTHER" id="PTHR30266">
    <property type="entry name" value="MECHANOSENSITIVE CHANNEL MSCL"/>
    <property type="match status" value="1"/>
</dbReference>
<dbReference type="Gene3D" id="1.10.1200.120">
    <property type="entry name" value="Large-conductance mechanosensitive channel, MscL, domain 1"/>
    <property type="match status" value="1"/>
</dbReference>
<comment type="subunit">
    <text evidence="10">Homopentamer.</text>
</comment>
<reference evidence="11 12" key="1">
    <citation type="submission" date="2022-10" db="EMBL/GenBank/DDBJ databases">
        <title>Description of Fervidibacillus gen. nov. in the family Fervidibacillaceae fam. nov. with two species, Fervidibacillus albus sp. nov., and Fervidibacillus halotolerans sp. nov., isolated from tidal flat sediments.</title>
        <authorList>
            <person name="Kwon K.K."/>
            <person name="Yang S.-H."/>
        </authorList>
    </citation>
    <scope>NUCLEOTIDE SEQUENCE [LARGE SCALE GENOMIC DNA]</scope>
    <source>
        <strain evidence="11 12">DSM 23332</strain>
    </source>
</reference>
<sequence>MWREFREFAMKGNVMDLAIGVLIGTAFNKIVTSLVNDIIMPIFGYVVGKETFAHLTIGNIKYGAFIQTIVDFLIIGFSLFIVIKAYNKLKKLREKEAQEEASDDNELTQEEKLLTEIRDLLKEQRSNSTN</sequence>
<dbReference type="Proteomes" id="UP001208656">
    <property type="component" value="Unassembled WGS sequence"/>
</dbReference>
<evidence type="ECO:0000256" key="6">
    <source>
        <dbReference type="ARBA" id="ARBA00022989"/>
    </source>
</evidence>
<gene>
    <name evidence="10 11" type="primary">mscL</name>
    <name evidence="11" type="ORF">OEV82_13985</name>
</gene>
<dbReference type="RefSeq" id="WP_173658607.1">
    <property type="nucleotide sequence ID" value="NZ_JAOUSE010000059.1"/>
</dbReference>
<evidence type="ECO:0000256" key="2">
    <source>
        <dbReference type="ARBA" id="ARBA00007254"/>
    </source>
</evidence>
<evidence type="ECO:0000313" key="11">
    <source>
        <dbReference type="EMBL" id="MCU9595550.1"/>
    </source>
</evidence>
<dbReference type="EMBL" id="JAOUSE010000059">
    <property type="protein sequence ID" value="MCU9595550.1"/>
    <property type="molecule type" value="Genomic_DNA"/>
</dbReference>
<accession>A0ABT2WJ22</accession>
<evidence type="ECO:0000256" key="4">
    <source>
        <dbReference type="ARBA" id="ARBA00022475"/>
    </source>
</evidence>
<dbReference type="PANTHER" id="PTHR30266:SF2">
    <property type="entry name" value="LARGE-CONDUCTANCE MECHANOSENSITIVE CHANNEL"/>
    <property type="match status" value="1"/>
</dbReference>
<keyword evidence="9 10" id="KW-0407">Ion channel</keyword>
<keyword evidence="3 10" id="KW-0813">Transport</keyword>
<proteinExistence type="inferred from homology"/>
<evidence type="ECO:0000256" key="5">
    <source>
        <dbReference type="ARBA" id="ARBA00022692"/>
    </source>
</evidence>
<dbReference type="PROSITE" id="PS01327">
    <property type="entry name" value="MSCL"/>
    <property type="match status" value="1"/>
</dbReference>
<dbReference type="InterPro" id="IPR001185">
    <property type="entry name" value="MS_channel"/>
</dbReference>
<evidence type="ECO:0000256" key="8">
    <source>
        <dbReference type="ARBA" id="ARBA00023136"/>
    </source>
</evidence>
<evidence type="ECO:0000256" key="7">
    <source>
        <dbReference type="ARBA" id="ARBA00023065"/>
    </source>
</evidence>
<comment type="caution">
    <text evidence="11">The sequence shown here is derived from an EMBL/GenBank/DDBJ whole genome shotgun (WGS) entry which is preliminary data.</text>
</comment>
<feature type="transmembrane region" description="Helical" evidence="10">
    <location>
        <begin position="21"/>
        <end position="44"/>
    </location>
</feature>
<dbReference type="PRINTS" id="PR01264">
    <property type="entry name" value="MECHCHANNEL"/>
</dbReference>
<comment type="subcellular location">
    <subcellularLocation>
        <location evidence="1 10">Cell membrane</location>
        <topology evidence="1 10">Multi-pass membrane protein</topology>
    </subcellularLocation>
</comment>
<keyword evidence="7 10" id="KW-0406">Ion transport</keyword>
<keyword evidence="12" id="KW-1185">Reference proteome</keyword>
<keyword evidence="6 10" id="KW-1133">Transmembrane helix</keyword>
<dbReference type="HAMAP" id="MF_00115">
    <property type="entry name" value="MscL"/>
    <property type="match status" value="1"/>
</dbReference>
<dbReference type="InterPro" id="IPR019823">
    <property type="entry name" value="Mechanosensitive_channel_CS"/>
</dbReference>
<organism evidence="11 12">
    <name type="scientific">Pallidibacillus thermolactis</name>
    <dbReference type="NCBI Taxonomy" id="251051"/>
    <lineage>
        <taxon>Bacteria</taxon>
        <taxon>Bacillati</taxon>
        <taxon>Bacillota</taxon>
        <taxon>Bacilli</taxon>
        <taxon>Bacillales</taxon>
        <taxon>Bacillaceae</taxon>
        <taxon>Pallidibacillus</taxon>
    </lineage>
</organism>
<keyword evidence="8 10" id="KW-0472">Membrane</keyword>
<comment type="similarity">
    <text evidence="2 10">Belongs to the MscL family.</text>
</comment>
<dbReference type="InterPro" id="IPR037673">
    <property type="entry name" value="MSC/AndL"/>
</dbReference>
<feature type="transmembrane region" description="Helical" evidence="10">
    <location>
        <begin position="64"/>
        <end position="83"/>
    </location>
</feature>
<dbReference type="Pfam" id="PF01741">
    <property type="entry name" value="MscL"/>
    <property type="match status" value="1"/>
</dbReference>